<comment type="caution">
    <text evidence="1">The sequence shown here is derived from an EMBL/GenBank/DDBJ whole genome shotgun (WGS) entry which is preliminary data.</text>
</comment>
<keyword evidence="2" id="KW-1185">Reference proteome</keyword>
<proteinExistence type="predicted"/>
<organism evidence="1 2">
    <name type="scientific">Hibiscus syriacus</name>
    <name type="common">Rose of Sharon</name>
    <dbReference type="NCBI Taxonomy" id="106335"/>
    <lineage>
        <taxon>Eukaryota</taxon>
        <taxon>Viridiplantae</taxon>
        <taxon>Streptophyta</taxon>
        <taxon>Embryophyta</taxon>
        <taxon>Tracheophyta</taxon>
        <taxon>Spermatophyta</taxon>
        <taxon>Magnoliopsida</taxon>
        <taxon>eudicotyledons</taxon>
        <taxon>Gunneridae</taxon>
        <taxon>Pentapetalae</taxon>
        <taxon>rosids</taxon>
        <taxon>malvids</taxon>
        <taxon>Malvales</taxon>
        <taxon>Malvaceae</taxon>
        <taxon>Malvoideae</taxon>
        <taxon>Hibiscus</taxon>
    </lineage>
</organism>
<dbReference type="Proteomes" id="UP000436088">
    <property type="component" value="Unassembled WGS sequence"/>
</dbReference>
<evidence type="ECO:0000313" key="1">
    <source>
        <dbReference type="EMBL" id="KAE8714099.1"/>
    </source>
</evidence>
<sequence>MAISIMNQNPIRRTTVVVIVIPFPILILKIKRVPRLVVKVTMVGAPLWKADGPSRWQFPRTPMLDYGGGPRPHYQPFRPYHPPPMMGRLPGPSHYPFGRAPLVPPYGVFISRSPPMVNPMIHYTSYADNYIPW</sequence>
<dbReference type="EMBL" id="VEPZ02000873">
    <property type="protein sequence ID" value="KAE8714099.1"/>
    <property type="molecule type" value="Genomic_DNA"/>
</dbReference>
<accession>A0A6A3BH64</accession>
<protein>
    <submittedName>
        <fullName evidence="1">Uncharacterized protein</fullName>
    </submittedName>
</protein>
<reference evidence="1" key="1">
    <citation type="submission" date="2019-09" db="EMBL/GenBank/DDBJ databases">
        <title>Draft genome information of white flower Hibiscus syriacus.</title>
        <authorList>
            <person name="Kim Y.-M."/>
        </authorList>
    </citation>
    <scope>NUCLEOTIDE SEQUENCE [LARGE SCALE GENOMIC DNA]</scope>
    <source>
        <strain evidence="1">YM2019G1</strain>
    </source>
</reference>
<dbReference type="AlphaFoldDB" id="A0A6A3BH64"/>
<gene>
    <name evidence="1" type="ORF">F3Y22_tig00110201pilonHSYRG00242</name>
</gene>
<name>A0A6A3BH64_HIBSY</name>
<evidence type="ECO:0000313" key="2">
    <source>
        <dbReference type="Proteomes" id="UP000436088"/>
    </source>
</evidence>